<dbReference type="Pfam" id="PF00185">
    <property type="entry name" value="OTCace"/>
    <property type="match status" value="1"/>
</dbReference>
<proteinExistence type="inferred from homology"/>
<evidence type="ECO:0000256" key="1">
    <source>
        <dbReference type="ARBA" id="ARBA00003822"/>
    </source>
</evidence>
<dbReference type="Pfam" id="PF02729">
    <property type="entry name" value="OTCace_N"/>
    <property type="match status" value="1"/>
</dbReference>
<dbReference type="SUPFAM" id="SSF53671">
    <property type="entry name" value="Aspartate/ornithine carbamoyltransferase"/>
    <property type="match status" value="1"/>
</dbReference>
<dbReference type="NCBIfam" id="TIGR00658">
    <property type="entry name" value="orni_carb_tr"/>
    <property type="match status" value="1"/>
</dbReference>
<evidence type="ECO:0000256" key="6">
    <source>
        <dbReference type="ARBA" id="ARBA00022679"/>
    </source>
</evidence>
<feature type="binding site" evidence="9">
    <location>
        <position position="117"/>
    </location>
    <ligand>
        <name>carbamoyl phosphate</name>
        <dbReference type="ChEBI" id="CHEBI:58228"/>
    </ligand>
</feature>
<feature type="binding site" evidence="9">
    <location>
        <position position="240"/>
    </location>
    <ligand>
        <name>L-ornithine</name>
        <dbReference type="ChEBI" id="CHEBI:46911"/>
    </ligand>
</feature>
<feature type="binding site" evidence="9">
    <location>
        <begin position="244"/>
        <end position="245"/>
    </location>
    <ligand>
        <name>L-ornithine</name>
        <dbReference type="ChEBI" id="CHEBI:46911"/>
    </ligand>
</feature>
<name>A0A1H3Y757_9BACI</name>
<dbReference type="PANTHER" id="PTHR45753">
    <property type="entry name" value="ORNITHINE CARBAMOYLTRANSFERASE, MITOCHONDRIAL"/>
    <property type="match status" value="1"/>
</dbReference>
<dbReference type="Gene3D" id="3.40.50.1370">
    <property type="entry name" value="Aspartate/ornithine carbamoyltransferase"/>
    <property type="match status" value="2"/>
</dbReference>
<protein>
    <recommendedName>
        <fullName evidence="4 9">Ornithine carbamoyltransferase</fullName>
        <shortName evidence="9">OTCase</shortName>
        <ecNumber evidence="4 9">2.1.3.3</ecNumber>
    </recommendedName>
</protein>
<dbReference type="STRING" id="571932.SAMN05421743_102379"/>
<dbReference type="PRINTS" id="PR00102">
    <property type="entry name" value="OTCASE"/>
</dbReference>
<dbReference type="PROSITE" id="PS00097">
    <property type="entry name" value="CARBAMOYLTRANSFERASE"/>
    <property type="match status" value="1"/>
</dbReference>
<comment type="function">
    <text evidence="1">Reversibly catalyzes the transfer of the carbamoyl group from carbamoyl phosphate (CP) to the N(epsilon) atom of ornithine (ORN) to produce L-citrulline.</text>
</comment>
<dbReference type="RefSeq" id="WP_093042669.1">
    <property type="nucleotide sequence ID" value="NZ_FNQR01000002.1"/>
</dbReference>
<dbReference type="GO" id="GO:0004585">
    <property type="term" value="F:ornithine carbamoyltransferase activity"/>
    <property type="evidence" value="ECO:0007669"/>
    <property type="project" value="UniProtKB-UniRule"/>
</dbReference>
<dbReference type="InterPro" id="IPR006131">
    <property type="entry name" value="Asp_carbamoyltransf_Asp/Orn-bd"/>
</dbReference>
<evidence type="ECO:0000256" key="2">
    <source>
        <dbReference type="ARBA" id="ARBA00004496"/>
    </source>
</evidence>
<comment type="subcellular location">
    <subcellularLocation>
        <location evidence="2 9">Cytoplasm</location>
    </subcellularLocation>
</comment>
<comment type="similarity">
    <text evidence="3 9">Belongs to the aspartate/ornithine carbamoyltransferase superfamily. OTCase family.</text>
</comment>
<organism evidence="12 13">
    <name type="scientific">Thalassobacillus cyri</name>
    <dbReference type="NCBI Taxonomy" id="571932"/>
    <lineage>
        <taxon>Bacteria</taxon>
        <taxon>Bacillati</taxon>
        <taxon>Bacillota</taxon>
        <taxon>Bacilli</taxon>
        <taxon>Bacillales</taxon>
        <taxon>Bacillaceae</taxon>
        <taxon>Thalassobacillus</taxon>
    </lineage>
</organism>
<evidence type="ECO:0000259" key="10">
    <source>
        <dbReference type="Pfam" id="PF00185"/>
    </source>
</evidence>
<dbReference type="Proteomes" id="UP000198584">
    <property type="component" value="Unassembled WGS sequence"/>
</dbReference>
<dbReference type="FunFam" id="3.40.50.1370:FF:000008">
    <property type="entry name" value="Ornithine carbamoyltransferase"/>
    <property type="match status" value="1"/>
</dbReference>
<evidence type="ECO:0000256" key="8">
    <source>
        <dbReference type="ARBA" id="ARBA00048772"/>
    </source>
</evidence>
<feature type="binding site" evidence="9">
    <location>
        <begin position="281"/>
        <end position="282"/>
    </location>
    <ligand>
        <name>carbamoyl phosphate</name>
        <dbReference type="ChEBI" id="CHEBI:58228"/>
    </ligand>
</feature>
<keyword evidence="5 9" id="KW-0963">Cytoplasm</keyword>
<accession>A0A1H3Y757</accession>
<gene>
    <name evidence="12" type="ORF">SAMN05421743_102379</name>
</gene>
<dbReference type="AlphaFoldDB" id="A0A1H3Y757"/>
<sequence length="341" mass="37804">MVQEQTVAKPASTLFGKSFLTLKDFSESEIHHLIDMAEDLKAKKKAGIPHRYLDGQNIAMLFEKPSTRTRCAFTVACNDLGARAEYLGKNDIQLGKKESVRDTAKVLGSMFDGIEFRGFSHQTVEELAAHAGVPVWNGLTDLYHPTQVLADFLTIKEQAGRLKGITFVYVGDGRNNVSNSLLIGGAKVGMDIRICSPEALFPDGSIVQYAEQTAKQTGGKVTVSANIDEAVAGADVLYTDVWVSMGEENHFEERIKQLHPYQVNQTMVEKTNNKDLIFLHCLPAFHDLETQVGKEVHKKFGLSEMEVTDEVFRSKHSFVFAQAENRLHTIKALMAATNQKA</sequence>
<dbReference type="InterPro" id="IPR036901">
    <property type="entry name" value="Asp/Orn_carbamoylTrfase_sf"/>
</dbReference>
<dbReference type="PANTHER" id="PTHR45753:SF1">
    <property type="entry name" value="ORNITHINE CARBAMOYLTRANSFERASE, CATABOLIC"/>
    <property type="match status" value="1"/>
</dbReference>
<evidence type="ECO:0000256" key="3">
    <source>
        <dbReference type="ARBA" id="ARBA00007805"/>
    </source>
</evidence>
<comment type="pathway">
    <text evidence="7">Amino-acid degradation; L-arginine degradation via ADI pathway; carbamoyl phosphate from L-arginine: step 2/2.</text>
</comment>
<dbReference type="GO" id="GO:0042450">
    <property type="term" value="P:L-arginine biosynthetic process via ornithine"/>
    <property type="evidence" value="ECO:0007669"/>
    <property type="project" value="UniProtKB-UniRule"/>
</dbReference>
<evidence type="ECO:0000256" key="9">
    <source>
        <dbReference type="HAMAP-Rule" id="MF_01109"/>
    </source>
</evidence>
<reference evidence="12 13" key="1">
    <citation type="submission" date="2016-10" db="EMBL/GenBank/DDBJ databases">
        <authorList>
            <person name="de Groot N.N."/>
        </authorList>
    </citation>
    <scope>NUCLEOTIDE SEQUENCE [LARGE SCALE GENOMIC DNA]</scope>
    <source>
        <strain evidence="12 13">CCM7597</strain>
    </source>
</reference>
<dbReference type="OrthoDB" id="9802587at2"/>
<dbReference type="InterPro" id="IPR006130">
    <property type="entry name" value="Asp/Orn_carbamoylTrfase"/>
</dbReference>
<dbReference type="InterPro" id="IPR006132">
    <property type="entry name" value="Asp/Orn_carbamoyltranf_P-bd"/>
</dbReference>
<dbReference type="NCBIfam" id="NF001986">
    <property type="entry name" value="PRK00779.1"/>
    <property type="match status" value="1"/>
</dbReference>
<dbReference type="InterPro" id="IPR024904">
    <property type="entry name" value="OTCase_ArgI"/>
</dbReference>
<dbReference type="EC" id="2.1.3.3" evidence="4 9"/>
<feature type="binding site" evidence="9">
    <location>
        <position position="176"/>
    </location>
    <ligand>
        <name>L-ornithine</name>
        <dbReference type="ChEBI" id="CHEBI:46911"/>
    </ligand>
</feature>
<dbReference type="EMBL" id="FNQR01000002">
    <property type="protein sequence ID" value="SEA07509.1"/>
    <property type="molecule type" value="Genomic_DNA"/>
</dbReference>
<dbReference type="HAMAP" id="MF_01109">
    <property type="entry name" value="OTCase"/>
    <property type="match status" value="1"/>
</dbReference>
<dbReference type="GO" id="GO:0019240">
    <property type="term" value="P:citrulline biosynthetic process"/>
    <property type="evidence" value="ECO:0007669"/>
    <property type="project" value="TreeGrafter"/>
</dbReference>
<evidence type="ECO:0000256" key="7">
    <source>
        <dbReference type="ARBA" id="ARBA00037919"/>
    </source>
</evidence>
<evidence type="ECO:0000313" key="12">
    <source>
        <dbReference type="EMBL" id="SEA07509.1"/>
    </source>
</evidence>
<dbReference type="GO" id="GO:0005737">
    <property type="term" value="C:cytoplasm"/>
    <property type="evidence" value="ECO:0007669"/>
    <property type="project" value="UniProtKB-SubCell"/>
</dbReference>
<comment type="catalytic activity">
    <reaction evidence="8 9">
        <text>carbamoyl phosphate + L-ornithine = L-citrulline + phosphate + H(+)</text>
        <dbReference type="Rhea" id="RHEA:19513"/>
        <dbReference type="ChEBI" id="CHEBI:15378"/>
        <dbReference type="ChEBI" id="CHEBI:43474"/>
        <dbReference type="ChEBI" id="CHEBI:46911"/>
        <dbReference type="ChEBI" id="CHEBI:57743"/>
        <dbReference type="ChEBI" id="CHEBI:58228"/>
        <dbReference type="EC" id="2.1.3.3"/>
    </reaction>
</comment>
<feature type="binding site" evidence="9">
    <location>
        <begin position="144"/>
        <end position="147"/>
    </location>
    <ligand>
        <name>carbamoyl phosphate</name>
        <dbReference type="ChEBI" id="CHEBI:58228"/>
    </ligand>
</feature>
<evidence type="ECO:0000259" key="11">
    <source>
        <dbReference type="Pfam" id="PF02729"/>
    </source>
</evidence>
<feature type="binding site" evidence="9">
    <location>
        <begin position="66"/>
        <end position="69"/>
    </location>
    <ligand>
        <name>carbamoyl phosphate</name>
        <dbReference type="ChEBI" id="CHEBI:58228"/>
    </ligand>
</feature>
<feature type="domain" description="Aspartate/ornithine carbamoyltransferase Asp/Orn-binding" evidence="10">
    <location>
        <begin position="163"/>
        <end position="336"/>
    </location>
</feature>
<feature type="binding site" evidence="9">
    <location>
        <position position="93"/>
    </location>
    <ligand>
        <name>carbamoyl phosphate</name>
        <dbReference type="ChEBI" id="CHEBI:58228"/>
    </ligand>
</feature>
<feature type="binding site" evidence="9">
    <location>
        <position position="326"/>
    </location>
    <ligand>
        <name>carbamoyl phosphate</name>
        <dbReference type="ChEBI" id="CHEBI:58228"/>
    </ligand>
</feature>
<dbReference type="GO" id="GO:0016597">
    <property type="term" value="F:amino acid binding"/>
    <property type="evidence" value="ECO:0007669"/>
    <property type="project" value="InterPro"/>
</dbReference>
<keyword evidence="13" id="KW-1185">Reference proteome</keyword>
<dbReference type="InterPro" id="IPR002292">
    <property type="entry name" value="Orn/put_carbamltrans"/>
</dbReference>
<feature type="domain" description="Aspartate/ornithine carbamoyltransferase carbamoyl-P binding" evidence="11">
    <location>
        <begin position="17"/>
        <end position="157"/>
    </location>
</feature>
<evidence type="ECO:0000256" key="5">
    <source>
        <dbReference type="ARBA" id="ARBA00022490"/>
    </source>
</evidence>
<evidence type="ECO:0000313" key="13">
    <source>
        <dbReference type="Proteomes" id="UP000198584"/>
    </source>
</evidence>
<keyword evidence="6 9" id="KW-0808">Transferase</keyword>
<evidence type="ECO:0000256" key="4">
    <source>
        <dbReference type="ARBA" id="ARBA00013007"/>
    </source>
</evidence>
<dbReference type="PRINTS" id="PR00100">
    <property type="entry name" value="AOTCASE"/>
</dbReference>